<evidence type="ECO:0000313" key="2">
    <source>
        <dbReference type="Proteomes" id="UP000797356"/>
    </source>
</evidence>
<dbReference type="Proteomes" id="UP000797356">
    <property type="component" value="Chromosome 10"/>
</dbReference>
<keyword evidence="2" id="KW-1185">Reference proteome</keyword>
<evidence type="ECO:0000313" key="1">
    <source>
        <dbReference type="EMBL" id="KAG1362521.1"/>
    </source>
</evidence>
<protein>
    <submittedName>
        <fullName evidence="1">Putative Midasin</fullName>
    </submittedName>
</protein>
<dbReference type="OrthoDB" id="782942at2759"/>
<dbReference type="EMBL" id="CM017881">
    <property type="protein sequence ID" value="KAG1362521.1"/>
    <property type="molecule type" value="Genomic_DNA"/>
</dbReference>
<gene>
    <name evidence="1" type="ORF">COCNU_10G007400</name>
</gene>
<reference evidence="1" key="2">
    <citation type="submission" date="2019-07" db="EMBL/GenBank/DDBJ databases">
        <authorList>
            <person name="Yang Y."/>
            <person name="Bocs S."/>
            <person name="Baudouin L."/>
        </authorList>
    </citation>
    <scope>NUCLEOTIDE SEQUENCE</scope>
    <source>
        <tissue evidence="1">Spear leaf of Hainan Tall coconut</tissue>
    </source>
</reference>
<sequence length="170" mass="19233">MSFDGSFVCEAALQRFLARCPNLRLNSRLVALSQKVRPLFSSSRFLSLEFRFLSLLFDFCGQFWWFDQGGALTADDVVAVIADPFLHPSYTIPIMGCFRPLCRKIVERVVAKLSSVPSLESESHEVVEEIGEDDLHVIDFYVERGRGLRLHELASLAFCRTLDLAPFLLG</sequence>
<reference evidence="1" key="1">
    <citation type="journal article" date="2017" name="Gigascience">
        <title>The genome draft of coconut (Cocos nucifera).</title>
        <authorList>
            <person name="Xiao Y."/>
            <person name="Xu P."/>
            <person name="Fan H."/>
            <person name="Baudouin L."/>
            <person name="Xia W."/>
            <person name="Bocs S."/>
            <person name="Xu J."/>
            <person name="Li Q."/>
            <person name="Guo A."/>
            <person name="Zhou L."/>
            <person name="Li J."/>
            <person name="Wu Y."/>
            <person name="Ma Z."/>
            <person name="Armero A."/>
            <person name="Issali A.E."/>
            <person name="Liu N."/>
            <person name="Peng M."/>
            <person name="Yang Y."/>
        </authorList>
    </citation>
    <scope>NUCLEOTIDE SEQUENCE</scope>
    <source>
        <tissue evidence="1">Spear leaf of Hainan Tall coconut</tissue>
    </source>
</reference>
<organism evidence="1 2">
    <name type="scientific">Cocos nucifera</name>
    <name type="common">Coconut palm</name>
    <dbReference type="NCBI Taxonomy" id="13894"/>
    <lineage>
        <taxon>Eukaryota</taxon>
        <taxon>Viridiplantae</taxon>
        <taxon>Streptophyta</taxon>
        <taxon>Embryophyta</taxon>
        <taxon>Tracheophyta</taxon>
        <taxon>Spermatophyta</taxon>
        <taxon>Magnoliopsida</taxon>
        <taxon>Liliopsida</taxon>
        <taxon>Arecaceae</taxon>
        <taxon>Arecoideae</taxon>
        <taxon>Cocoseae</taxon>
        <taxon>Attaleinae</taxon>
        <taxon>Cocos</taxon>
    </lineage>
</organism>
<proteinExistence type="predicted"/>
<dbReference type="AlphaFoldDB" id="A0A8K0IME3"/>
<name>A0A8K0IME3_COCNU</name>
<comment type="caution">
    <text evidence="1">The sequence shown here is derived from an EMBL/GenBank/DDBJ whole genome shotgun (WGS) entry which is preliminary data.</text>
</comment>
<accession>A0A8K0IME3</accession>